<evidence type="ECO:0000256" key="1">
    <source>
        <dbReference type="ARBA" id="ARBA00012647"/>
    </source>
</evidence>
<feature type="compositionally biased region" description="Basic and acidic residues" evidence="2">
    <location>
        <begin position="132"/>
        <end position="143"/>
    </location>
</feature>
<comment type="caution">
    <text evidence="3">The sequence shown here is derived from an EMBL/GenBank/DDBJ whole genome shotgun (WGS) entry which is preliminary data.</text>
</comment>
<evidence type="ECO:0000313" key="4">
    <source>
        <dbReference type="Proteomes" id="UP001359485"/>
    </source>
</evidence>
<dbReference type="EMBL" id="JAWJWF010000049">
    <property type="protein sequence ID" value="KAK6619253.1"/>
    <property type="molecule type" value="Genomic_DNA"/>
</dbReference>
<accession>A0ABR1AH09</accession>
<feature type="region of interest" description="Disordered" evidence="2">
    <location>
        <begin position="201"/>
        <end position="231"/>
    </location>
</feature>
<keyword evidence="4" id="KW-1185">Reference proteome</keyword>
<dbReference type="Pfam" id="PF00245">
    <property type="entry name" value="Alk_phosphatase"/>
    <property type="match status" value="1"/>
</dbReference>
<organism evidence="3 4">
    <name type="scientific">Polyplax serrata</name>
    <name type="common">Common mouse louse</name>
    <dbReference type="NCBI Taxonomy" id="468196"/>
    <lineage>
        <taxon>Eukaryota</taxon>
        <taxon>Metazoa</taxon>
        <taxon>Ecdysozoa</taxon>
        <taxon>Arthropoda</taxon>
        <taxon>Hexapoda</taxon>
        <taxon>Insecta</taxon>
        <taxon>Pterygota</taxon>
        <taxon>Neoptera</taxon>
        <taxon>Paraneoptera</taxon>
        <taxon>Psocodea</taxon>
        <taxon>Troctomorpha</taxon>
        <taxon>Phthiraptera</taxon>
        <taxon>Anoplura</taxon>
        <taxon>Polyplacidae</taxon>
        <taxon>Polyplax</taxon>
    </lineage>
</organism>
<proteinExistence type="predicted"/>
<protein>
    <recommendedName>
        <fullName evidence="1">alkaline phosphatase</fullName>
        <ecNumber evidence="1">3.1.3.1</ecNumber>
    </recommendedName>
</protein>
<dbReference type="EC" id="3.1.3.1" evidence="1"/>
<dbReference type="InterPro" id="IPR017850">
    <property type="entry name" value="Alkaline_phosphatase_core_sf"/>
</dbReference>
<dbReference type="SUPFAM" id="SSF53649">
    <property type="entry name" value="Alkaline phosphatase-like"/>
    <property type="match status" value="1"/>
</dbReference>
<dbReference type="InterPro" id="IPR001952">
    <property type="entry name" value="Alkaline_phosphatase"/>
</dbReference>
<evidence type="ECO:0000313" key="3">
    <source>
        <dbReference type="EMBL" id="KAK6619253.1"/>
    </source>
</evidence>
<feature type="compositionally biased region" description="Polar residues" evidence="2">
    <location>
        <begin position="204"/>
        <end position="222"/>
    </location>
</feature>
<dbReference type="Proteomes" id="UP001359485">
    <property type="component" value="Unassembled WGS sequence"/>
</dbReference>
<sequence length="231" mass="26835">MDFETDRDTGPEGDPSLADMTRTALNVLQKSSKGFFLFVEAQKEGLLLSRNQQKSAHRTKRDKYIKTTRVNEPLSTKKYRKDYLNRKQIADRKKREKSKEPFRPDSIRKHKTHGKSFYLAELSVSEDSQPSLRKDKHENRQTDTGEGWSSREVQFKKESGQRLKEANTQTKSWADSGRKSRHVAHFKMEVNQSLNICFKGSKGSVPTQRGRTFERNPSWSQVDQRKDLIAN</sequence>
<dbReference type="Gene3D" id="3.40.720.10">
    <property type="entry name" value="Alkaline Phosphatase, subunit A"/>
    <property type="match status" value="1"/>
</dbReference>
<feature type="region of interest" description="Disordered" evidence="2">
    <location>
        <begin position="48"/>
        <end position="179"/>
    </location>
</feature>
<gene>
    <name evidence="3" type="ORF">RUM44_003635</name>
</gene>
<name>A0ABR1AH09_POLSC</name>
<reference evidence="3 4" key="1">
    <citation type="submission" date="2023-09" db="EMBL/GenBank/DDBJ databases">
        <title>Genomes of two closely related lineages of the louse Polyplax serrata with different host specificities.</title>
        <authorList>
            <person name="Martinu J."/>
            <person name="Tarabai H."/>
            <person name="Stefka J."/>
            <person name="Hypsa V."/>
        </authorList>
    </citation>
    <scope>NUCLEOTIDE SEQUENCE [LARGE SCALE GENOMIC DNA]</scope>
    <source>
        <strain evidence="3">98ZLc_SE</strain>
    </source>
</reference>
<feature type="compositionally biased region" description="Basic and acidic residues" evidence="2">
    <location>
        <begin position="153"/>
        <end position="165"/>
    </location>
</feature>
<evidence type="ECO:0000256" key="2">
    <source>
        <dbReference type="SAM" id="MobiDB-lite"/>
    </source>
</evidence>
<feature type="compositionally biased region" description="Basic and acidic residues" evidence="2">
    <location>
        <begin position="81"/>
        <end position="107"/>
    </location>
</feature>